<organism evidence="3 4">
    <name type="scientific">Sporothrix curviconia</name>
    <dbReference type="NCBI Taxonomy" id="1260050"/>
    <lineage>
        <taxon>Eukaryota</taxon>
        <taxon>Fungi</taxon>
        <taxon>Dikarya</taxon>
        <taxon>Ascomycota</taxon>
        <taxon>Pezizomycotina</taxon>
        <taxon>Sordariomycetes</taxon>
        <taxon>Sordariomycetidae</taxon>
        <taxon>Ophiostomatales</taxon>
        <taxon>Ophiostomataceae</taxon>
        <taxon>Sporothrix</taxon>
    </lineage>
</organism>
<dbReference type="PANTHER" id="PTHR35596:SF2">
    <property type="entry name" value="MICROBIAL-TYPE PARG CATALYTIC DOMAIN-CONTAINING PROTEIN"/>
    <property type="match status" value="1"/>
</dbReference>
<dbReference type="EMBL" id="CAWUHB010000007">
    <property type="protein sequence ID" value="CAK7213942.1"/>
    <property type="molecule type" value="Genomic_DNA"/>
</dbReference>
<dbReference type="NCBIfam" id="TIGR02452">
    <property type="entry name" value="TIGR02452 family protein"/>
    <property type="match status" value="1"/>
</dbReference>
<accession>A0ABP0B331</accession>
<protein>
    <recommendedName>
        <fullName evidence="2">Microbial-type PARG catalytic domain-containing protein</fullName>
    </recommendedName>
</protein>
<gene>
    <name evidence="3" type="ORF">SCUCBS95973_001970</name>
</gene>
<dbReference type="Pfam" id="PF10021">
    <property type="entry name" value="PARG_cat_microb"/>
    <property type="match status" value="1"/>
</dbReference>
<keyword evidence="4" id="KW-1185">Reference proteome</keyword>
<dbReference type="PANTHER" id="PTHR35596">
    <property type="entry name" value="DUF2263 DOMAIN-CONTAINING PROTEIN"/>
    <property type="match status" value="1"/>
</dbReference>
<evidence type="ECO:0000256" key="1">
    <source>
        <dbReference type="SAM" id="MobiDB-lite"/>
    </source>
</evidence>
<reference evidence="3 4" key="1">
    <citation type="submission" date="2024-01" db="EMBL/GenBank/DDBJ databases">
        <authorList>
            <person name="Allen C."/>
            <person name="Tagirdzhanova G."/>
        </authorList>
    </citation>
    <scope>NUCLEOTIDE SEQUENCE [LARGE SCALE GENOMIC DNA]</scope>
</reference>
<dbReference type="InterPro" id="IPR012664">
    <property type="entry name" value="CHP02452"/>
</dbReference>
<dbReference type="Gene3D" id="3.40.220.10">
    <property type="entry name" value="Leucine Aminopeptidase, subunit E, domain 1"/>
    <property type="match status" value="1"/>
</dbReference>
<feature type="compositionally biased region" description="Basic and acidic residues" evidence="1">
    <location>
        <begin position="280"/>
        <end position="290"/>
    </location>
</feature>
<feature type="domain" description="Microbial-type PARG catalytic" evidence="2">
    <location>
        <begin position="76"/>
        <end position="158"/>
    </location>
</feature>
<feature type="compositionally biased region" description="Low complexity" evidence="1">
    <location>
        <begin position="296"/>
        <end position="312"/>
    </location>
</feature>
<sequence length="349" mass="39254">MPSSTSRSRPRASEVASETRRKYIPMIRDEYAHIYKTCSVLYPQPLADLSLQSFPRPYGRLPTIYIRQGDPVTIALEWAQNLHSQTGEPVAVPYLCPANGKRPGGDWETGVSGSEERLCRRSTLSATLAKPAPESYYQTNYPIPATGGVFSEEVVVFRGPHDRYERLPPNEWGVLPVCSVTPVRWPKLTNMGTKYSFDEERDMIKHQMRAAFQICVSRGYSTVVIGDFGLGNGFRNPPQEMAELWREMFLWDMDLRGRVQSVAFVFEDVEQSTTKVILDDLSKKSRHGGEGSRGNSSSSSSSSLSSSSSSTSYPTDFDIFQYVFSEDQINRAMHEPDPRYDLGTLMSPQ</sequence>
<feature type="region of interest" description="Disordered" evidence="1">
    <location>
        <begin position="280"/>
        <end position="314"/>
    </location>
</feature>
<evidence type="ECO:0000259" key="2">
    <source>
        <dbReference type="Pfam" id="PF10021"/>
    </source>
</evidence>
<name>A0ABP0B331_9PEZI</name>
<dbReference type="InterPro" id="IPR019261">
    <property type="entry name" value="PARG_cat_microbial"/>
</dbReference>
<evidence type="ECO:0000313" key="4">
    <source>
        <dbReference type="Proteomes" id="UP001642405"/>
    </source>
</evidence>
<comment type="caution">
    <text evidence="3">The sequence shown here is derived from an EMBL/GenBank/DDBJ whole genome shotgun (WGS) entry which is preliminary data.</text>
</comment>
<dbReference type="Proteomes" id="UP001642405">
    <property type="component" value="Unassembled WGS sequence"/>
</dbReference>
<evidence type="ECO:0000313" key="3">
    <source>
        <dbReference type="EMBL" id="CAK7213942.1"/>
    </source>
</evidence>
<proteinExistence type="predicted"/>
<dbReference type="InterPro" id="IPR043472">
    <property type="entry name" value="Macro_dom-like"/>
</dbReference>